<evidence type="ECO:0000256" key="2">
    <source>
        <dbReference type="SAM" id="Coils"/>
    </source>
</evidence>
<feature type="compositionally biased region" description="Acidic residues" evidence="3">
    <location>
        <begin position="98"/>
        <end position="107"/>
    </location>
</feature>
<evidence type="ECO:0000256" key="1">
    <source>
        <dbReference type="ARBA" id="ARBA00007129"/>
    </source>
</evidence>
<dbReference type="Pfam" id="PF01167">
    <property type="entry name" value="Tub"/>
    <property type="match status" value="1"/>
</dbReference>
<dbReference type="SUPFAM" id="SSF54518">
    <property type="entry name" value="Tubby C-terminal domain-like"/>
    <property type="match status" value="1"/>
</dbReference>
<evidence type="ECO:0000259" key="4">
    <source>
        <dbReference type="Pfam" id="PF01167"/>
    </source>
</evidence>
<dbReference type="PANTHER" id="PTHR16517:SF7">
    <property type="entry name" value="PROTEIN KING TUBBY"/>
    <property type="match status" value="1"/>
</dbReference>
<dbReference type="Gene3D" id="3.20.90.10">
    <property type="entry name" value="Tubby Protein, Chain A"/>
    <property type="match status" value="1"/>
</dbReference>
<dbReference type="PRINTS" id="PR01573">
    <property type="entry name" value="SUPERTUBBY"/>
</dbReference>
<organism evidence="5">
    <name type="scientific">Phaeomonas parva</name>
    <dbReference type="NCBI Taxonomy" id="124430"/>
    <lineage>
        <taxon>Eukaryota</taxon>
        <taxon>Sar</taxon>
        <taxon>Stramenopiles</taxon>
        <taxon>Ochrophyta</taxon>
        <taxon>Pinguiophyceae</taxon>
        <taxon>Pinguiochrysidales</taxon>
        <taxon>Pinguiochrysidaceae</taxon>
        <taxon>Phaeomonas</taxon>
    </lineage>
</organism>
<comment type="similarity">
    <text evidence="1">Belongs to the TUB family.</text>
</comment>
<name>A0A7S1TRJ5_9STRA</name>
<dbReference type="PANTHER" id="PTHR16517">
    <property type="entry name" value="TUBBY-RELATED"/>
    <property type="match status" value="1"/>
</dbReference>
<feature type="coiled-coil region" evidence="2">
    <location>
        <begin position="6"/>
        <end position="33"/>
    </location>
</feature>
<feature type="compositionally biased region" description="Basic and acidic residues" evidence="3">
    <location>
        <begin position="207"/>
        <end position="219"/>
    </location>
</feature>
<evidence type="ECO:0000256" key="3">
    <source>
        <dbReference type="SAM" id="MobiDB-lite"/>
    </source>
</evidence>
<dbReference type="InterPro" id="IPR000007">
    <property type="entry name" value="Tubby_C"/>
</dbReference>
<dbReference type="InterPro" id="IPR025659">
    <property type="entry name" value="Tubby-like_C"/>
</dbReference>
<feature type="compositionally biased region" description="Gly residues" evidence="3">
    <location>
        <begin position="74"/>
        <end position="83"/>
    </location>
</feature>
<accession>A0A7S1TRJ5</accession>
<dbReference type="AlphaFoldDB" id="A0A7S1TRJ5"/>
<sequence length="639" mass="68697">MDDRDDDDLEDLEQSLEQRLEALALEAAEANLAAMEDLAASQGEVEDFEASEVVVNDEDIEEIMEELEASLDFGGSGAGVGGGGDDDEAQGAGAREPESDEDDDDGSEFSFELDYSEGGGSGGDDSDFGDINPRRDRESFTSDVGGQRQSWGGASADGGGKAAARGGVDADDYDAGVDQDTGRESIFSLGEASAVPSNAFGVGAHRLLREDSGGDDHSAYGKSSAGAGGGYGPGNYSPSRARGARLSEAEDEYASTGDLGRSGLLYADSGGFDEADGAYGEEYGGVGEAEKEEERVKRWGAEVPLAAAGAADDVVVFDPLQIPLLLAELHAFICNPPEDGPGVAVRCFIERNKGVARANPLYTLYADHEDGTGRVMAYARKVTSLNGAHYVISTKEEDLRERRHNRSNQFLGKLRGSEGGDLYTLYDWGESPDETLLRPADMAVEANRIARGMRRELLSVRYTASAGADPDARKYLAQLDRHMEAIVPRVELTADGNRVTDWRPWRPDRGDTLAAMLDATRRAGAQNLLHAEHTFVLHARASRLDAAASWQREYGGRALSPSKKNFQMVKSVPADHYKHDDYFALPDSAAAERGDDSLKPVLLQLGRVGKDCFNVDYQWPLSMLQAFAISLSRFDRGTV</sequence>
<feature type="domain" description="Tubby C-terminal" evidence="4">
    <location>
        <begin position="343"/>
        <end position="635"/>
    </location>
</feature>
<feature type="compositionally biased region" description="Polar residues" evidence="3">
    <location>
        <begin position="141"/>
        <end position="150"/>
    </location>
</feature>
<gene>
    <name evidence="5" type="ORF">PPAR1163_LOCUS1921</name>
</gene>
<dbReference type="EMBL" id="HBGJ01003003">
    <property type="protein sequence ID" value="CAD9243576.1"/>
    <property type="molecule type" value="Transcribed_RNA"/>
</dbReference>
<protein>
    <recommendedName>
        <fullName evidence="4">Tubby C-terminal domain-containing protein</fullName>
    </recommendedName>
</protein>
<reference evidence="5" key="1">
    <citation type="submission" date="2021-01" db="EMBL/GenBank/DDBJ databases">
        <authorList>
            <person name="Corre E."/>
            <person name="Pelletier E."/>
            <person name="Niang G."/>
            <person name="Scheremetjew M."/>
            <person name="Finn R."/>
            <person name="Kale V."/>
            <person name="Holt S."/>
            <person name="Cochrane G."/>
            <person name="Meng A."/>
            <person name="Brown T."/>
            <person name="Cohen L."/>
        </authorList>
    </citation>
    <scope>NUCLEOTIDE SEQUENCE</scope>
    <source>
        <strain evidence="5">CCMP2877</strain>
    </source>
</reference>
<feature type="region of interest" description="Disordered" evidence="3">
    <location>
        <begin position="65"/>
        <end position="180"/>
    </location>
</feature>
<keyword evidence="2" id="KW-0175">Coiled coil</keyword>
<proteinExistence type="inferred from homology"/>
<evidence type="ECO:0000313" key="5">
    <source>
        <dbReference type="EMBL" id="CAD9243576.1"/>
    </source>
</evidence>
<feature type="region of interest" description="Disordered" evidence="3">
    <location>
        <begin position="206"/>
        <end position="255"/>
    </location>
</feature>